<dbReference type="Pfam" id="PF13577">
    <property type="entry name" value="SnoaL_4"/>
    <property type="match status" value="1"/>
</dbReference>
<comment type="caution">
    <text evidence="2">The sequence shown here is derived from an EMBL/GenBank/DDBJ whole genome shotgun (WGS) entry which is preliminary data.</text>
</comment>
<evidence type="ECO:0000313" key="2">
    <source>
        <dbReference type="EMBL" id="TKB44216.1"/>
    </source>
</evidence>
<organism evidence="2 3">
    <name type="scientific">Thalassotalea mangrovi</name>
    <dbReference type="NCBI Taxonomy" id="2572245"/>
    <lineage>
        <taxon>Bacteria</taxon>
        <taxon>Pseudomonadati</taxon>
        <taxon>Pseudomonadota</taxon>
        <taxon>Gammaproteobacteria</taxon>
        <taxon>Alteromonadales</taxon>
        <taxon>Colwelliaceae</taxon>
        <taxon>Thalassotalea</taxon>
    </lineage>
</organism>
<reference evidence="2 3" key="1">
    <citation type="submission" date="2019-04" db="EMBL/GenBank/DDBJ databases">
        <title>Thalassotalea guangxiensis sp. nov., isolated from sediment of the coastal wetland.</title>
        <authorList>
            <person name="Zheng S."/>
            <person name="Zhang D."/>
        </authorList>
    </citation>
    <scope>NUCLEOTIDE SEQUENCE [LARGE SCALE GENOMIC DNA]</scope>
    <source>
        <strain evidence="2 3">ZS-4</strain>
    </source>
</reference>
<evidence type="ECO:0000313" key="3">
    <source>
        <dbReference type="Proteomes" id="UP000307999"/>
    </source>
</evidence>
<dbReference type="InterPro" id="IPR037401">
    <property type="entry name" value="SnoaL-like"/>
</dbReference>
<accession>A0A4U1B376</accession>
<gene>
    <name evidence="2" type="ORF">E8M12_12420</name>
</gene>
<dbReference type="SUPFAM" id="SSF54427">
    <property type="entry name" value="NTF2-like"/>
    <property type="match status" value="1"/>
</dbReference>
<protein>
    <submittedName>
        <fullName evidence="2">Nuclear transport factor 2 family protein</fullName>
    </submittedName>
</protein>
<dbReference type="Proteomes" id="UP000307999">
    <property type="component" value="Unassembled WGS sequence"/>
</dbReference>
<feature type="domain" description="SnoaL-like" evidence="1">
    <location>
        <begin position="13"/>
        <end position="132"/>
    </location>
</feature>
<proteinExistence type="predicted"/>
<dbReference type="AlphaFoldDB" id="A0A4U1B376"/>
<keyword evidence="3" id="KW-1185">Reference proteome</keyword>
<sequence>MQTILTPDIDDIAIKQCLFSFANYADNHQFELLQQLFSEQVVLDYTSTFGGEVQTLSRQDLIKQWADFLPGFELTWHHLSKVRVTIIDDAAAADADIIASHFLGPHFWQLCGQYQFQLQRDSASKGWQITALTLTLESEQGDRQAIIAANKSRQ</sequence>
<dbReference type="OrthoDB" id="5464938at2"/>
<dbReference type="RefSeq" id="WP_136736467.1">
    <property type="nucleotide sequence ID" value="NZ_SWDB01000030.1"/>
</dbReference>
<name>A0A4U1B376_9GAMM</name>
<evidence type="ECO:0000259" key="1">
    <source>
        <dbReference type="Pfam" id="PF13577"/>
    </source>
</evidence>
<dbReference type="EMBL" id="SWDB01000030">
    <property type="protein sequence ID" value="TKB44216.1"/>
    <property type="molecule type" value="Genomic_DNA"/>
</dbReference>
<dbReference type="Gene3D" id="3.10.450.50">
    <property type="match status" value="1"/>
</dbReference>
<dbReference type="InterPro" id="IPR032710">
    <property type="entry name" value="NTF2-like_dom_sf"/>
</dbReference>